<dbReference type="Ensembl" id="ENSEEET00000039532.2">
    <property type="protein sequence ID" value="ENSEEEP00000039082.2"/>
    <property type="gene ID" value="ENSEEEG00000018328.2"/>
</dbReference>
<reference evidence="4" key="2">
    <citation type="journal article" date="2017" name="Sci. Adv.">
        <title>A tail of two voltages: Proteomic comparison of the three electric organs of the electric eel.</title>
        <authorList>
            <person name="Traeger L.L."/>
            <person name="Sabat G."/>
            <person name="Barrett-Wilt G.A."/>
            <person name="Wells G.B."/>
            <person name="Sussman M.R."/>
        </authorList>
    </citation>
    <scope>NUCLEOTIDE SEQUENCE [LARGE SCALE GENOMIC DNA]</scope>
</reference>
<protein>
    <recommendedName>
        <fullName evidence="2">Glycosyltransferase 2-like domain-containing protein</fullName>
    </recommendedName>
</protein>
<keyword evidence="4" id="KW-1185">Reference proteome</keyword>
<sequence>MTVFHRLLRGRLHPWKLAVVALVFVTFLFLMQREVVSQSPQEEPWIRGIVGKQDAVLGMVMGAVKNFRDSMPKMQIRAPVRRQGGGASQPCLPGSYTAAELMPALDRPPQNPSAPGAAGKAFHTENLSPAEQKEKDRGEEKHCFNLYASDRISLSRDLGPDTRPPECIEQTFRRCPPLPTTSVIIVFHNEAWSTLLRTVYSVLHTSPALLLIEIILVDDASTDERLRGELEEHLKQLHVVRVVRQLERKGLITARLLGASVATGDTLTFLDAHCECFHGWLEPLLARIAENYTAVVSPDITTIDLNTFEFMKPSPYGQNHNRGNFDWGLSFGWEILPEHEKQRRKDETYPIKCGSVVGSWRSSPAPSWATCFAPRALTPSPRARG</sequence>
<dbReference type="Pfam" id="PF00535">
    <property type="entry name" value="Glycos_transf_2"/>
    <property type="match status" value="1"/>
</dbReference>
<proteinExistence type="predicted"/>
<dbReference type="PANTHER" id="PTHR11675:SF33">
    <property type="entry name" value="POLYPEPTIDE N-ACETYLGALACTOSAMINYLTRANSFERASE 3"/>
    <property type="match status" value="1"/>
</dbReference>
<reference evidence="3" key="5">
    <citation type="submission" date="2025-09" db="UniProtKB">
        <authorList>
            <consortium name="Ensembl"/>
        </authorList>
    </citation>
    <scope>IDENTIFICATION</scope>
</reference>
<dbReference type="InterPro" id="IPR001173">
    <property type="entry name" value="Glyco_trans_2-like"/>
</dbReference>
<feature type="domain" description="Glycosyltransferase 2-like" evidence="2">
    <location>
        <begin position="182"/>
        <end position="358"/>
    </location>
</feature>
<organism evidence="3 4">
    <name type="scientific">Electrophorus electricus</name>
    <name type="common">Electric eel</name>
    <name type="synonym">Gymnotus electricus</name>
    <dbReference type="NCBI Taxonomy" id="8005"/>
    <lineage>
        <taxon>Eukaryota</taxon>
        <taxon>Metazoa</taxon>
        <taxon>Chordata</taxon>
        <taxon>Craniata</taxon>
        <taxon>Vertebrata</taxon>
        <taxon>Euteleostomi</taxon>
        <taxon>Actinopterygii</taxon>
        <taxon>Neopterygii</taxon>
        <taxon>Teleostei</taxon>
        <taxon>Ostariophysi</taxon>
        <taxon>Gymnotiformes</taxon>
        <taxon>Gymnotoidei</taxon>
        <taxon>Gymnotidae</taxon>
        <taxon>Electrophorus</taxon>
    </lineage>
</organism>
<dbReference type="PANTHER" id="PTHR11675">
    <property type="entry name" value="N-ACETYLGALACTOSAMINYLTRANSFERASE"/>
    <property type="match status" value="1"/>
</dbReference>
<dbReference type="GO" id="GO:0005794">
    <property type="term" value="C:Golgi apparatus"/>
    <property type="evidence" value="ECO:0007669"/>
    <property type="project" value="TreeGrafter"/>
</dbReference>
<dbReference type="GO" id="GO:0006493">
    <property type="term" value="P:protein O-linked glycosylation"/>
    <property type="evidence" value="ECO:0007669"/>
    <property type="project" value="TreeGrafter"/>
</dbReference>
<gene>
    <name evidence="3" type="primary">GALNT3</name>
</gene>
<dbReference type="SUPFAM" id="SSF53448">
    <property type="entry name" value="Nucleotide-diphospho-sugar transferases"/>
    <property type="match status" value="1"/>
</dbReference>
<reference evidence="3" key="3">
    <citation type="submission" date="2020-05" db="EMBL/GenBank/DDBJ databases">
        <title>Electrophorus electricus (electric eel) genome, fEleEle1, primary haplotype.</title>
        <authorList>
            <person name="Myers G."/>
            <person name="Meyer A."/>
            <person name="Fedrigo O."/>
            <person name="Formenti G."/>
            <person name="Rhie A."/>
            <person name="Tracey A."/>
            <person name="Sims Y."/>
            <person name="Jarvis E.D."/>
        </authorList>
    </citation>
    <scope>NUCLEOTIDE SEQUENCE [LARGE SCALE GENOMIC DNA]</scope>
</reference>
<reference evidence="3" key="4">
    <citation type="submission" date="2025-08" db="UniProtKB">
        <authorList>
            <consortium name="Ensembl"/>
        </authorList>
    </citation>
    <scope>IDENTIFICATION</scope>
</reference>
<evidence type="ECO:0000313" key="3">
    <source>
        <dbReference type="Ensembl" id="ENSEEEP00000039082.2"/>
    </source>
</evidence>
<dbReference type="AlphaFoldDB" id="A0A4W4GSC3"/>
<dbReference type="InterPro" id="IPR029044">
    <property type="entry name" value="Nucleotide-diphossugar_trans"/>
</dbReference>
<evidence type="ECO:0000259" key="2">
    <source>
        <dbReference type="Pfam" id="PF00535"/>
    </source>
</evidence>
<name>A0A4W4GSC3_ELEEL</name>
<evidence type="ECO:0000256" key="1">
    <source>
        <dbReference type="ARBA" id="ARBA00023157"/>
    </source>
</evidence>
<dbReference type="GO" id="GO:0004653">
    <property type="term" value="F:polypeptide N-acetylgalactosaminyltransferase activity"/>
    <property type="evidence" value="ECO:0007669"/>
    <property type="project" value="TreeGrafter"/>
</dbReference>
<evidence type="ECO:0000313" key="4">
    <source>
        <dbReference type="Proteomes" id="UP000314983"/>
    </source>
</evidence>
<dbReference type="GeneTree" id="ENSGT00940000156609"/>
<keyword evidence="1" id="KW-1015">Disulfide bond</keyword>
<dbReference type="Proteomes" id="UP000314983">
    <property type="component" value="Chromosome 2"/>
</dbReference>
<reference evidence="4" key="1">
    <citation type="journal article" date="2014" name="Science">
        <title>Nonhuman genetics. Genomic basis for the convergent evolution of electric organs.</title>
        <authorList>
            <person name="Gallant J.R."/>
            <person name="Traeger L.L."/>
            <person name="Volkening J.D."/>
            <person name="Moffett H."/>
            <person name="Chen P.H."/>
            <person name="Novina C.D."/>
            <person name="Phillips G.N.Jr."/>
            <person name="Anand R."/>
            <person name="Wells G.B."/>
            <person name="Pinch M."/>
            <person name="Guth R."/>
            <person name="Unguez G.A."/>
            <person name="Albert J.S."/>
            <person name="Zakon H.H."/>
            <person name="Samanta M.P."/>
            <person name="Sussman M.R."/>
        </authorList>
    </citation>
    <scope>NUCLEOTIDE SEQUENCE [LARGE SCALE GENOMIC DNA]</scope>
</reference>
<accession>A0A4W4GSC3</accession>
<dbReference type="Gene3D" id="3.90.550.10">
    <property type="entry name" value="Spore Coat Polysaccharide Biosynthesis Protein SpsA, Chain A"/>
    <property type="match status" value="1"/>
</dbReference>